<keyword evidence="1" id="KW-0812">Transmembrane</keyword>
<keyword evidence="1" id="KW-0472">Membrane</keyword>
<dbReference type="Pfam" id="PF03334">
    <property type="entry name" value="PhaG_MnhG_YufB"/>
    <property type="match status" value="1"/>
</dbReference>
<reference evidence="2 3" key="1">
    <citation type="submission" date="2019-04" db="EMBL/GenBank/DDBJ databases">
        <authorList>
            <person name="Van Vliet M D."/>
        </authorList>
    </citation>
    <scope>NUCLEOTIDE SEQUENCE [LARGE SCALE GENOMIC DNA]</scope>
    <source>
        <strain evidence="2 3">F21</strain>
    </source>
</reference>
<evidence type="ECO:0000313" key="2">
    <source>
        <dbReference type="EMBL" id="VGO23297.1"/>
    </source>
</evidence>
<dbReference type="GO" id="GO:0098662">
    <property type="term" value="P:inorganic cation transmembrane transport"/>
    <property type="evidence" value="ECO:0007669"/>
    <property type="project" value="InterPro"/>
</dbReference>
<dbReference type="InterPro" id="IPR005133">
    <property type="entry name" value="PhaG_MnhG_YufB"/>
</dbReference>
<dbReference type="AlphaFoldDB" id="A0A6C2UW08"/>
<feature type="transmembrane region" description="Helical" evidence="1">
    <location>
        <begin position="59"/>
        <end position="84"/>
    </location>
</feature>
<protein>
    <recommendedName>
        <fullName evidence="4">Na(+)/H(+) antiporter subunit G</fullName>
    </recommendedName>
</protein>
<keyword evidence="3" id="KW-1185">Reference proteome</keyword>
<evidence type="ECO:0000256" key="1">
    <source>
        <dbReference type="SAM" id="Phobius"/>
    </source>
</evidence>
<dbReference type="GO" id="GO:0015297">
    <property type="term" value="F:antiporter activity"/>
    <property type="evidence" value="ECO:0007669"/>
    <property type="project" value="InterPro"/>
</dbReference>
<proteinExistence type="predicted"/>
<dbReference type="RefSeq" id="WP_136065514.1">
    <property type="nucleotide sequence ID" value="NZ_CAAHFH010000003.1"/>
</dbReference>
<keyword evidence="1" id="KW-1133">Transmembrane helix</keyword>
<gene>
    <name evidence="2" type="ORF">SCARR_05404</name>
</gene>
<sequence>MRLILASLLAGIGAFLWIWGAVCLTGKKSYFWKIHALGISDTVGSLFILSGALVHSTEYWPHVVLAMASVAFWGTAFSFVLARLGGNRHGEEQK</sequence>
<accession>A0A6C2UW08</accession>
<dbReference type="EMBL" id="CAAHFH010000003">
    <property type="protein sequence ID" value="VGO23297.1"/>
    <property type="molecule type" value="Genomic_DNA"/>
</dbReference>
<evidence type="ECO:0008006" key="4">
    <source>
        <dbReference type="Google" id="ProtNLM"/>
    </source>
</evidence>
<dbReference type="Proteomes" id="UP000346198">
    <property type="component" value="Unassembled WGS sequence"/>
</dbReference>
<name>A0A6C2UW08_9BACT</name>
<evidence type="ECO:0000313" key="3">
    <source>
        <dbReference type="Proteomes" id="UP000346198"/>
    </source>
</evidence>
<organism evidence="2 3">
    <name type="scientific">Pontiella sulfatireligans</name>
    <dbReference type="NCBI Taxonomy" id="2750658"/>
    <lineage>
        <taxon>Bacteria</taxon>
        <taxon>Pseudomonadati</taxon>
        <taxon>Kiritimatiellota</taxon>
        <taxon>Kiritimatiellia</taxon>
        <taxon>Kiritimatiellales</taxon>
        <taxon>Pontiellaceae</taxon>
        <taxon>Pontiella</taxon>
    </lineage>
</organism>